<dbReference type="GO" id="GO:0005737">
    <property type="term" value="C:cytoplasm"/>
    <property type="evidence" value="ECO:0007669"/>
    <property type="project" value="TreeGrafter"/>
</dbReference>
<dbReference type="Proteomes" id="UP001230051">
    <property type="component" value="Unassembled WGS sequence"/>
</dbReference>
<feature type="region of interest" description="Disordered" evidence="1">
    <location>
        <begin position="76"/>
        <end position="136"/>
    </location>
</feature>
<protein>
    <submittedName>
        <fullName evidence="3">Sterile alpha motif domain-containing protein 9-like</fullName>
    </submittedName>
</protein>
<feature type="domain" description="SAM" evidence="2">
    <location>
        <begin position="10"/>
        <end position="56"/>
    </location>
</feature>
<evidence type="ECO:0000256" key="1">
    <source>
        <dbReference type="SAM" id="MobiDB-lite"/>
    </source>
</evidence>
<dbReference type="PANTHER" id="PTHR16155">
    <property type="entry name" value="DED DOMAIN-CONTAINING PROTEIN"/>
    <property type="match status" value="1"/>
</dbReference>
<gene>
    <name evidence="3" type="primary">SAMD9L</name>
    <name evidence="3" type="ORF">AOXY_G18747</name>
</gene>
<feature type="compositionally biased region" description="Polar residues" evidence="1">
    <location>
        <begin position="76"/>
        <end position="86"/>
    </location>
</feature>
<dbReference type="PANTHER" id="PTHR16155:SF3">
    <property type="entry name" value="STERILE ALPHA MOTIF DOMAIN-CONTAINING PROTEIN 9-LIKE"/>
    <property type="match status" value="1"/>
</dbReference>
<feature type="non-terminal residue" evidence="3">
    <location>
        <position position="1535"/>
    </location>
</feature>
<evidence type="ECO:0000259" key="2">
    <source>
        <dbReference type="PROSITE" id="PS50105"/>
    </source>
</evidence>
<keyword evidence="4" id="KW-1185">Reference proteome</keyword>
<accession>A0AAD8D779</accession>
<name>A0AAD8D779_ACIOX</name>
<dbReference type="PROSITE" id="PS50105">
    <property type="entry name" value="SAM_DOMAIN"/>
    <property type="match status" value="1"/>
</dbReference>
<dbReference type="EMBL" id="JAGXEW010000017">
    <property type="protein sequence ID" value="KAK1162358.1"/>
    <property type="molecule type" value="Genomic_DNA"/>
</dbReference>
<dbReference type="InterPro" id="IPR013761">
    <property type="entry name" value="SAM/pointed_sf"/>
</dbReference>
<dbReference type="FunFam" id="1.10.150.50:FF:000126">
    <property type="entry name" value="Zmp:0000000735"/>
    <property type="match status" value="1"/>
</dbReference>
<proteinExistence type="predicted"/>
<dbReference type="InterPro" id="IPR001660">
    <property type="entry name" value="SAM"/>
</dbReference>
<evidence type="ECO:0000313" key="3">
    <source>
        <dbReference type="EMBL" id="KAK1162358.1"/>
    </source>
</evidence>
<comment type="caution">
    <text evidence="3">The sequence shown here is derived from an EMBL/GenBank/DDBJ whole genome shotgun (WGS) entry which is preliminary data.</text>
</comment>
<organism evidence="3 4">
    <name type="scientific">Acipenser oxyrinchus oxyrinchus</name>
    <dbReference type="NCBI Taxonomy" id="40147"/>
    <lineage>
        <taxon>Eukaryota</taxon>
        <taxon>Metazoa</taxon>
        <taxon>Chordata</taxon>
        <taxon>Craniata</taxon>
        <taxon>Vertebrata</taxon>
        <taxon>Euteleostomi</taxon>
        <taxon>Actinopterygii</taxon>
        <taxon>Chondrostei</taxon>
        <taxon>Acipenseriformes</taxon>
        <taxon>Acipenseridae</taxon>
        <taxon>Acipenser</taxon>
    </lineage>
</organism>
<feature type="compositionally biased region" description="Basic and acidic residues" evidence="1">
    <location>
        <begin position="89"/>
        <end position="132"/>
    </location>
</feature>
<dbReference type="SUPFAM" id="SSF47769">
    <property type="entry name" value="SAM/Pointed domain"/>
    <property type="match status" value="1"/>
</dbReference>
<sequence length="1535" mass="178032">EFKDLPLEKWSENHVKSWLESVGLKDQYIQKLYEDEVTGPVLMVITEDFLKAKTGMKPGQIELLLSKRNELLKSLQQHETQSNEQPVLQKKEAKESPAENRKQEAEKKNQKEESSTEKTKTGSESSHKRDCNPRPFDTEDIDFKYVKHTVLQPESGIIDQITPCHEYKSLDNAVKLDRQKLQAKFANEVLRFACGCMNVRTNGTIHFGVMDSVENNSYVHGEIIGVPVNDRDFYVDALDYIERCFKTPSEKEEARLCIRLPKFIEVIHRDSQLKHWVIEVDIVPTVKTVRGKIYSVCLPKFNEKSNKVQYDKITAYRRVGAKTEPISEEDKVAFILGMPERDSRREEAESTRHQNPSVNSEDLGRKLSLLLTCGKKRIDDSLRYILVTNKWEADSLECINFLLNMNIFCVFDFDPDSKSSGLCSQYEEHHAVNLHFLQDYTNESGQSTSEFIKHLHLFDQTSWIFCNGRSDYLGDENSCDEMTWIKTKKKHLRKAIIMICNEILPKGSFVVIFLLMSPVEQPLIHTFHEFYVEMNGNDYIVSISESMENYTKWASQAQASCSLETLNCASIVGMKMSHVDETVQSMQPIKTRTTKHLRVFNKGLCSLKSVEEERKFSLEILSVDQCDDIKSVDEDFVKNTERYFYQGGKVSWEHFWLADNTHCGEIILRDAYRDVAKILDDILKWNPPKKSVERINIYHHPGSGGSTVARQLLWNFRGNLRCAVVKPSYPVTTVCEHAIQLREYEEKDRNNCLPVLLLVEDCDEEYIGDLRHELGNAIASMKINPSTLCFILLSCKRSHDPEKMYRGLPLQTVAVTHKLTEREKKLFAQKRRNLEQQYEPQFILTFVLMSEEFEQQYIKDFVEHLLQGIDHSSLVTRLIRYVALLNCYVQNSYIPVSHCEAFLGLGVQNDRARQHHFESQLSEQARLVFVHLRENPAYISSIRIIHPLVAKEILHQLSSDQQQSAIAMDLLHEQVLFEHRFGRDYFMKFIRNLFIRRYKRSKGDNTDSFFSPLIEHVCNEEENPTKAMDLLKVAYTSFGKDPFFAQQLARLHYTHEKFEEAKHWAEVAKSHLPHDSFILHTEGQVYKKWFNVKYDLLGKEEATAENTAEIIGIALKATECFRASEKAAKSEEDLVNNSAYFGEIDVGCRLLQLISSVNVFSNESGHSELLQYLLTDHIPEEVKKPWHKLHSRLKGLQKSLYEALEWISEDLSYFQTDKSEEEEEQNSKEQEHIYNPRKWLLRKTSVYARFFSGTSFSSDTHELELVNAEGLTQLMRRMRIYQLGGGNITTILSLLTDHKTKRSGEKLEQIINMYPEDLQKEKLDPIDLVNYIFCQIALGCALPRSPKLVTLQKLRELSRQLYKERNNRSPTSAFFLHSLLFWPDESQDMEPSQHKNKILMSAIDTLKDLYEIKIKNVPPRKKRIFTHFYLGQGKGLDRFIHRSKLEKFLNGTLNERRLKWLSGEVWATPEITQLLKRVKGWTEKGSVFVRGTSKGSKIRVLPLHSASVHDTNENVTFYLGFSFYGPVALHIEVLH</sequence>
<reference evidence="3" key="1">
    <citation type="submission" date="2022-02" db="EMBL/GenBank/DDBJ databases">
        <title>Atlantic sturgeon de novo genome assembly.</title>
        <authorList>
            <person name="Stock M."/>
            <person name="Klopp C."/>
            <person name="Guiguen Y."/>
            <person name="Cabau C."/>
            <person name="Parinello H."/>
            <person name="Santidrian Yebra-Pimentel E."/>
            <person name="Kuhl H."/>
            <person name="Dirks R.P."/>
            <person name="Guessner J."/>
            <person name="Wuertz S."/>
            <person name="Du K."/>
            <person name="Schartl M."/>
        </authorList>
    </citation>
    <scope>NUCLEOTIDE SEQUENCE</scope>
    <source>
        <strain evidence="3">STURGEONOMICS-FGT-2020</strain>
        <tissue evidence="3">Whole blood</tissue>
    </source>
</reference>
<evidence type="ECO:0000313" key="4">
    <source>
        <dbReference type="Proteomes" id="UP001230051"/>
    </source>
</evidence>
<dbReference type="Pfam" id="PF07647">
    <property type="entry name" value="SAM_2"/>
    <property type="match status" value="1"/>
</dbReference>
<dbReference type="Gene3D" id="1.10.150.50">
    <property type="entry name" value="Transcription Factor, Ets-1"/>
    <property type="match status" value="1"/>
</dbReference>